<dbReference type="AlphaFoldDB" id="A0A6C0EST8"/>
<proteinExistence type="predicted"/>
<dbReference type="EMBL" id="MN738925">
    <property type="protein sequence ID" value="QHT31751.1"/>
    <property type="molecule type" value="Genomic_DNA"/>
</dbReference>
<reference evidence="1" key="1">
    <citation type="journal article" date="2020" name="Nature">
        <title>Giant virus diversity and host interactions through global metagenomics.</title>
        <authorList>
            <person name="Schulz F."/>
            <person name="Roux S."/>
            <person name="Paez-Espino D."/>
            <person name="Jungbluth S."/>
            <person name="Walsh D.A."/>
            <person name="Denef V.J."/>
            <person name="McMahon K.D."/>
            <person name="Konstantinidis K.T."/>
            <person name="Eloe-Fadrosh E.A."/>
            <person name="Kyrpides N.C."/>
            <person name="Woyke T."/>
        </authorList>
    </citation>
    <scope>NUCLEOTIDE SEQUENCE</scope>
    <source>
        <strain evidence="1">GVMAG-M-3300009155-48</strain>
    </source>
</reference>
<accession>A0A6C0EST8</accession>
<protein>
    <submittedName>
        <fullName evidence="1">Uncharacterized protein</fullName>
    </submittedName>
</protein>
<organism evidence="1">
    <name type="scientific">viral metagenome</name>
    <dbReference type="NCBI Taxonomy" id="1070528"/>
    <lineage>
        <taxon>unclassified sequences</taxon>
        <taxon>metagenomes</taxon>
        <taxon>organismal metagenomes</taxon>
    </lineage>
</organism>
<sequence>MNPVSKNLKLFINKYFKKSKNDISKLRFSTSTIKFIKNIYGSIIKCNLECINKANITKVPFHETSFPKSNNFQGIPDEIRHEIENNEQTTKIYEFKVKNRNIRVFFIFPMQGSQLNEKEMMKYIERMFIWLSIAYKYSPVNCAKNLNVYLYLTDLKKMLPTIDASPIDWEHANTAFTYSCREEHITSHNENKDIADISEINIFRKEEWFKVFIHETIHCMGLDFSHMDTGFSNSKINSMFNINIDVKLFESYTECLAEIMNSIFFVYYSVINNKNVENIDYIYEKIEENMKNEILFSLFQCVKVLDHYGLSYKNMYENTNENRELCKKYSEKSPIFAYYVLKPILLFHINDFVDWINKNNKGSLSFKKTVENINNYCMFFENFHKTPEYIDVIQIVENDFRKIKNNTDLRRELETLRMTVFEM</sequence>
<evidence type="ECO:0000313" key="1">
    <source>
        <dbReference type="EMBL" id="QHT31751.1"/>
    </source>
</evidence>
<name>A0A6C0EST8_9ZZZZ</name>